<dbReference type="EMBL" id="AP019308">
    <property type="protein sequence ID" value="BBH21639.1"/>
    <property type="molecule type" value="Genomic_DNA"/>
</dbReference>
<dbReference type="GO" id="GO:0005525">
    <property type="term" value="F:GTP binding"/>
    <property type="evidence" value="ECO:0007669"/>
    <property type="project" value="UniProtKB-UniRule"/>
</dbReference>
<evidence type="ECO:0000256" key="10">
    <source>
        <dbReference type="HAMAP-Rule" id="MF_01820"/>
    </source>
</evidence>
<dbReference type="GO" id="GO:0005737">
    <property type="term" value="C:cytoplasm"/>
    <property type="evidence" value="ECO:0007669"/>
    <property type="project" value="UniProtKB-SubCell"/>
</dbReference>
<dbReference type="InterPro" id="IPR030378">
    <property type="entry name" value="G_CP_dom"/>
</dbReference>
<name>A0A3G9JF94_9BACL</name>
<evidence type="ECO:0000256" key="2">
    <source>
        <dbReference type="ARBA" id="ARBA00022517"/>
    </source>
</evidence>
<sequence length="367" mass="40904">MQLTNRNIAETLQPYGWNEHWRSLMNDKKFQDLLPARVIAQFTNQYRIITEEGELVAEVSGKFQFDANKRSDYPGVGDWIAVQPLQGEKRAIIHAVLPRRSVMLRRAAGSIPEEQVIGANLDTLFIVSALNDDFNVRKIERYLIAAWESGAAPVVLLTKSDLCADTPSRIAAVEAIAPGIAVHAVSALQGVGKEALASYMLPGRTLAVTGSSGVGKSTLLNWLADVDLQRVQEIREDDARGRHTTTHRELFPLPCGAVMIDTPGMRELQLWEAANGRQEAFSDIEELAAECRFRNCTHETEAGCAVKHALDDGVLDSRRYANYKKTGRELAHQARKEQNLSKRQKKGSDKRLDGRFTSTDRKKIDLE</sequence>
<dbReference type="PANTHER" id="PTHR32120">
    <property type="entry name" value="SMALL RIBOSOMAL SUBUNIT BIOGENESIS GTPASE RSGA"/>
    <property type="match status" value="1"/>
</dbReference>
<keyword evidence="2 10" id="KW-0690">Ribosome biogenesis</keyword>
<dbReference type="InterPro" id="IPR027417">
    <property type="entry name" value="P-loop_NTPase"/>
</dbReference>
<dbReference type="PROSITE" id="PS51721">
    <property type="entry name" value="G_CP"/>
    <property type="match status" value="1"/>
</dbReference>
<dbReference type="GO" id="GO:0003924">
    <property type="term" value="F:GTPase activity"/>
    <property type="evidence" value="ECO:0007669"/>
    <property type="project" value="UniProtKB-UniRule"/>
</dbReference>
<dbReference type="NCBIfam" id="TIGR00157">
    <property type="entry name" value="ribosome small subunit-dependent GTPase A"/>
    <property type="match status" value="1"/>
</dbReference>
<dbReference type="InterPro" id="IPR004881">
    <property type="entry name" value="Ribosome_biogen_GTPase_RsgA"/>
</dbReference>
<feature type="binding site" evidence="10">
    <location>
        <position position="298"/>
    </location>
    <ligand>
        <name>Zn(2+)</name>
        <dbReference type="ChEBI" id="CHEBI:29105"/>
    </ligand>
</feature>
<dbReference type="Pfam" id="PF03193">
    <property type="entry name" value="RsgA_GTPase"/>
    <property type="match status" value="1"/>
</dbReference>
<evidence type="ECO:0000256" key="6">
    <source>
        <dbReference type="ARBA" id="ARBA00022801"/>
    </source>
</evidence>
<feature type="binding site" evidence="10">
    <location>
        <begin position="158"/>
        <end position="161"/>
    </location>
    <ligand>
        <name>GTP</name>
        <dbReference type="ChEBI" id="CHEBI:37565"/>
    </ligand>
</feature>
<dbReference type="EC" id="3.6.1.-" evidence="10"/>
<keyword evidence="1 10" id="KW-0963">Cytoplasm</keyword>
<feature type="binding site" evidence="10">
    <location>
        <begin position="210"/>
        <end position="218"/>
    </location>
    <ligand>
        <name>GTP</name>
        <dbReference type="ChEBI" id="CHEBI:37565"/>
    </ligand>
</feature>
<dbReference type="PROSITE" id="PS50936">
    <property type="entry name" value="ENGC_GTPASE"/>
    <property type="match status" value="1"/>
</dbReference>
<keyword evidence="3 10" id="KW-0479">Metal-binding</keyword>
<evidence type="ECO:0000256" key="1">
    <source>
        <dbReference type="ARBA" id="ARBA00022490"/>
    </source>
</evidence>
<dbReference type="GO" id="GO:0019843">
    <property type="term" value="F:rRNA binding"/>
    <property type="evidence" value="ECO:0007669"/>
    <property type="project" value="UniProtKB-KW"/>
</dbReference>
<evidence type="ECO:0000256" key="9">
    <source>
        <dbReference type="ARBA" id="ARBA00023134"/>
    </source>
</evidence>
<keyword evidence="12" id="KW-1185">Reference proteome</keyword>
<organism evidence="11 12">
    <name type="scientific">Paenibacillus baekrokdamisoli</name>
    <dbReference type="NCBI Taxonomy" id="1712516"/>
    <lineage>
        <taxon>Bacteria</taxon>
        <taxon>Bacillati</taxon>
        <taxon>Bacillota</taxon>
        <taxon>Bacilli</taxon>
        <taxon>Bacillales</taxon>
        <taxon>Paenibacillaceae</taxon>
        <taxon>Paenibacillus</taxon>
    </lineage>
</organism>
<keyword evidence="6 10" id="KW-0378">Hydrolase</keyword>
<dbReference type="CDD" id="cd01854">
    <property type="entry name" value="YjeQ_EngC"/>
    <property type="match status" value="1"/>
</dbReference>
<dbReference type="PANTHER" id="PTHR32120:SF10">
    <property type="entry name" value="SMALL RIBOSOMAL SUBUNIT BIOGENESIS GTPASE RSGA"/>
    <property type="match status" value="1"/>
</dbReference>
<gene>
    <name evidence="11" type="primary">yloQ</name>
    <name evidence="10" type="synonym">rsgA</name>
    <name evidence="11" type="ORF">Back11_29840</name>
</gene>
<comment type="subcellular location">
    <subcellularLocation>
        <location evidence="10">Cytoplasm</location>
    </subcellularLocation>
</comment>
<dbReference type="Proteomes" id="UP000275368">
    <property type="component" value="Chromosome"/>
</dbReference>
<keyword evidence="8 10" id="KW-0694">RNA-binding</keyword>
<accession>A0A3G9JF94</accession>
<dbReference type="Gene3D" id="1.10.40.50">
    <property type="entry name" value="Probable gtpase engc, domain 3"/>
    <property type="match status" value="1"/>
</dbReference>
<evidence type="ECO:0000313" key="12">
    <source>
        <dbReference type="Proteomes" id="UP000275368"/>
    </source>
</evidence>
<comment type="function">
    <text evidence="10">One of several proteins that assist in the late maturation steps of the functional core of the 30S ribosomal subunit. Helps release RbfA from mature subunits. May play a role in the assembly of ribosomal proteins into the subunit. Circularly permuted GTPase that catalyzes slow GTP hydrolysis, GTPase activity is stimulated by the 30S ribosomal subunit.</text>
</comment>
<keyword evidence="9 10" id="KW-0342">GTP-binding</keyword>
<evidence type="ECO:0000256" key="3">
    <source>
        <dbReference type="ARBA" id="ARBA00022723"/>
    </source>
</evidence>
<comment type="similarity">
    <text evidence="10">Belongs to the TRAFAC class YlqF/YawG GTPase family. RsgA subfamily.</text>
</comment>
<dbReference type="HAMAP" id="MF_01820">
    <property type="entry name" value="GTPase_RsgA"/>
    <property type="match status" value="1"/>
</dbReference>
<protein>
    <recommendedName>
        <fullName evidence="10">Small ribosomal subunit biogenesis GTPase RsgA</fullName>
        <ecNumber evidence="10">3.6.1.-</ecNumber>
    </recommendedName>
</protein>
<dbReference type="GO" id="GO:0046872">
    <property type="term" value="F:metal ion binding"/>
    <property type="evidence" value="ECO:0007669"/>
    <property type="project" value="UniProtKB-KW"/>
</dbReference>
<evidence type="ECO:0000256" key="7">
    <source>
        <dbReference type="ARBA" id="ARBA00022833"/>
    </source>
</evidence>
<proteinExistence type="inferred from homology"/>
<keyword evidence="4 10" id="KW-0699">rRNA-binding</keyword>
<reference evidence="11 12" key="1">
    <citation type="submission" date="2018-11" db="EMBL/GenBank/DDBJ databases">
        <title>Complete genome sequence of Paenibacillus baekrokdamisoli strain KCTC 33723.</title>
        <authorList>
            <person name="Kang S.W."/>
            <person name="Lee K.C."/>
            <person name="Kim K.K."/>
            <person name="Kim J.S."/>
            <person name="Kim D.S."/>
            <person name="Ko S.H."/>
            <person name="Yang S.H."/>
            <person name="Lee J.S."/>
        </authorList>
    </citation>
    <scope>NUCLEOTIDE SEQUENCE [LARGE SCALE GENOMIC DNA]</scope>
    <source>
        <strain evidence="11 12">KCTC 33723</strain>
    </source>
</reference>
<dbReference type="KEGG" id="pbk:Back11_29840"/>
<comment type="cofactor">
    <cofactor evidence="10">
        <name>Zn(2+)</name>
        <dbReference type="ChEBI" id="CHEBI:29105"/>
    </cofactor>
    <text evidence="10">Binds 1 zinc ion per subunit.</text>
</comment>
<dbReference type="InterPro" id="IPR010914">
    <property type="entry name" value="RsgA_GTPase_dom"/>
</dbReference>
<feature type="binding site" evidence="10">
    <location>
        <position position="304"/>
    </location>
    <ligand>
        <name>Zn(2+)</name>
        <dbReference type="ChEBI" id="CHEBI:29105"/>
    </ligand>
</feature>
<feature type="binding site" evidence="10">
    <location>
        <position position="291"/>
    </location>
    <ligand>
        <name>Zn(2+)</name>
        <dbReference type="ChEBI" id="CHEBI:29105"/>
    </ligand>
</feature>
<evidence type="ECO:0000256" key="4">
    <source>
        <dbReference type="ARBA" id="ARBA00022730"/>
    </source>
</evidence>
<keyword evidence="7 10" id="KW-0862">Zinc</keyword>
<dbReference type="SUPFAM" id="SSF52540">
    <property type="entry name" value="P-loop containing nucleoside triphosphate hydrolases"/>
    <property type="match status" value="1"/>
</dbReference>
<evidence type="ECO:0000256" key="5">
    <source>
        <dbReference type="ARBA" id="ARBA00022741"/>
    </source>
</evidence>
<dbReference type="Gene3D" id="3.40.50.300">
    <property type="entry name" value="P-loop containing nucleotide triphosphate hydrolases"/>
    <property type="match status" value="1"/>
</dbReference>
<dbReference type="AlphaFoldDB" id="A0A3G9JF94"/>
<evidence type="ECO:0000313" key="11">
    <source>
        <dbReference type="EMBL" id="BBH21639.1"/>
    </source>
</evidence>
<dbReference type="GO" id="GO:0042274">
    <property type="term" value="P:ribosomal small subunit biogenesis"/>
    <property type="evidence" value="ECO:0007669"/>
    <property type="project" value="UniProtKB-UniRule"/>
</dbReference>
<evidence type="ECO:0000256" key="8">
    <source>
        <dbReference type="ARBA" id="ARBA00022884"/>
    </source>
</evidence>
<keyword evidence="5 10" id="KW-0547">Nucleotide-binding</keyword>
<feature type="binding site" evidence="10">
    <location>
        <position position="296"/>
    </location>
    <ligand>
        <name>Zn(2+)</name>
        <dbReference type="ChEBI" id="CHEBI:29105"/>
    </ligand>
</feature>
<comment type="subunit">
    <text evidence="10">Monomer. Associates with 30S ribosomal subunit, binds 16S rRNA.</text>
</comment>